<dbReference type="Pfam" id="PF00169">
    <property type="entry name" value="PH"/>
    <property type="match status" value="1"/>
</dbReference>
<dbReference type="Gene3D" id="1.10.287.2720">
    <property type="match status" value="1"/>
</dbReference>
<dbReference type="STRING" id="947166.A0A1D1V9Y0"/>
<dbReference type="GO" id="GO:0006869">
    <property type="term" value="P:lipid transport"/>
    <property type="evidence" value="ECO:0007669"/>
    <property type="project" value="UniProtKB-KW"/>
</dbReference>
<sequence length="819" mass="90144">MSGRQREEKERGSASSNSSTSGSSFTSTTNSTKHEGPLSKWTNVMRGWQYRWFVLDPVHCTLEYYLTEDDRVSGSPRASIKLHGASVAPNHEDTLTFVLNTSHGEGYKLKAHDTKDRQKWVNLLRCVISNTSNQQREQTATAQTTKGASNAACYPLNTESRRDSLTRMSSVGGSSRGASHFSNEPATMRYDEPFGPARQVISKVREKRNEMCRLIEVGGDSDAVVATQALHPDLLMLKSNSLAAWDCLHQCVFALMNTETGSETGDVVPAVAALAAVGAFDPPSSAYPTQAPVEPYNSIQNTFTQVNEQTLDRHERPRRERSPSPAASSLTHFQPEANSLTQFQPPLVSVLGKTPAAPGQTPAPRVGPDVGMIASPNRATIPVNSAQLQNNGAAAGGGGGGSLGSLPRDGDRNTGAAMVTSVPAGSTRGSPAPASPEKSRSPSRFPYYFQDEEEMTDVDEDDAEELGSIESEKSVILHLIGQLKIGMDLTKVTLPTFILERRSLLEMFADYLGHAYILLRIADMETPEQRILGVLEWYLTSLHIVRKGTQAKKPYNPIIGETFHCSYKVPNEGEKNGEQLRVKFVGEQVSHHPPVTAFYAECPEKKICMSASIYTQSKFYGLSIGVNLVGTASLFLVEFGEEYTFTLPSAYARSILTVPWCELGGKVALQCKKTGYSAEIIFHTKPFYGGKLHRVTAEVFSEKSKNPVCKVNGEWNSNYDFTMTQDGTLKHIDVNTLQVIKKRVRPIDKQDPFESRRLWKNVTAALKVQDITKATAEKNALEDAQRKGEKERKANATGYPTKFFHLEESGWTFNEPLNQ</sequence>
<dbReference type="Gene3D" id="6.10.140.1150">
    <property type="match status" value="1"/>
</dbReference>
<dbReference type="PANTHER" id="PTHR10972">
    <property type="entry name" value="OXYSTEROL-BINDING PROTEIN-RELATED"/>
    <property type="match status" value="1"/>
</dbReference>
<dbReference type="Pfam" id="PF01237">
    <property type="entry name" value="Oxysterol_BP"/>
    <property type="match status" value="1"/>
</dbReference>
<dbReference type="SUPFAM" id="SSF50729">
    <property type="entry name" value="PH domain-like"/>
    <property type="match status" value="1"/>
</dbReference>
<dbReference type="PROSITE" id="PS50003">
    <property type="entry name" value="PH_DOMAIN"/>
    <property type="match status" value="1"/>
</dbReference>
<feature type="domain" description="PH" evidence="7">
    <location>
        <begin position="31"/>
        <end position="129"/>
    </location>
</feature>
<organism evidence="8 9">
    <name type="scientific">Ramazzottius varieornatus</name>
    <name type="common">Water bear</name>
    <name type="synonym">Tardigrade</name>
    <dbReference type="NCBI Taxonomy" id="947166"/>
    <lineage>
        <taxon>Eukaryota</taxon>
        <taxon>Metazoa</taxon>
        <taxon>Ecdysozoa</taxon>
        <taxon>Tardigrada</taxon>
        <taxon>Eutardigrada</taxon>
        <taxon>Parachela</taxon>
        <taxon>Hypsibioidea</taxon>
        <taxon>Ramazzottiidae</taxon>
        <taxon>Ramazzottius</taxon>
    </lineage>
</organism>
<feature type="region of interest" description="Disordered" evidence="6">
    <location>
        <begin position="309"/>
        <end position="331"/>
    </location>
</feature>
<keyword evidence="3" id="KW-0446">Lipid-binding</keyword>
<evidence type="ECO:0000313" key="9">
    <source>
        <dbReference type="Proteomes" id="UP000186922"/>
    </source>
</evidence>
<gene>
    <name evidence="8" type="primary">RvY_09591-1</name>
    <name evidence="8" type="synonym">RvY_09591.1</name>
    <name evidence="8" type="ORF">RvY_09591</name>
</gene>
<dbReference type="InterPro" id="IPR000648">
    <property type="entry name" value="Oxysterol-bd"/>
</dbReference>
<dbReference type="InterPro" id="IPR018494">
    <property type="entry name" value="Oxysterol-bd_CS"/>
</dbReference>
<dbReference type="AlphaFoldDB" id="A0A1D1V9Y0"/>
<feature type="compositionally biased region" description="Low complexity" evidence="6">
    <location>
        <begin position="13"/>
        <end position="31"/>
    </location>
</feature>
<evidence type="ECO:0000256" key="4">
    <source>
        <dbReference type="RuleBase" id="RU003844"/>
    </source>
</evidence>
<dbReference type="PROSITE" id="PS01013">
    <property type="entry name" value="OSBP"/>
    <property type="match status" value="1"/>
</dbReference>
<evidence type="ECO:0000256" key="2">
    <source>
        <dbReference type="ARBA" id="ARBA00023055"/>
    </source>
</evidence>
<feature type="compositionally biased region" description="Polar residues" evidence="6">
    <location>
        <begin position="167"/>
        <end position="185"/>
    </location>
</feature>
<proteinExistence type="inferred from homology"/>
<feature type="compositionally biased region" description="Basic and acidic residues" evidence="6">
    <location>
        <begin position="310"/>
        <end position="322"/>
    </location>
</feature>
<evidence type="ECO:0000256" key="5">
    <source>
        <dbReference type="RuleBase" id="RU003845"/>
    </source>
</evidence>
<dbReference type="SUPFAM" id="SSF144000">
    <property type="entry name" value="Oxysterol-binding protein-like"/>
    <property type="match status" value="1"/>
</dbReference>
<feature type="compositionally biased region" description="Basic and acidic residues" evidence="6">
    <location>
        <begin position="780"/>
        <end position="794"/>
    </location>
</feature>
<feature type="region of interest" description="Disordered" evidence="6">
    <location>
        <begin position="390"/>
        <end position="444"/>
    </location>
</feature>
<evidence type="ECO:0000259" key="7">
    <source>
        <dbReference type="PROSITE" id="PS50003"/>
    </source>
</evidence>
<feature type="region of interest" description="Disordered" evidence="6">
    <location>
        <begin position="167"/>
        <end position="192"/>
    </location>
</feature>
<feature type="region of interest" description="Disordered" evidence="6">
    <location>
        <begin position="1"/>
        <end position="38"/>
    </location>
</feature>
<dbReference type="SMART" id="SM00233">
    <property type="entry name" value="PH"/>
    <property type="match status" value="1"/>
</dbReference>
<dbReference type="InterPro" id="IPR011993">
    <property type="entry name" value="PH-like_dom_sf"/>
</dbReference>
<dbReference type="Gene3D" id="2.40.160.120">
    <property type="match status" value="1"/>
</dbReference>
<dbReference type="EMBL" id="BDGG01000004">
    <property type="protein sequence ID" value="GAU98444.1"/>
    <property type="molecule type" value="Genomic_DNA"/>
</dbReference>
<accession>A0A1D1V9Y0</accession>
<evidence type="ECO:0000256" key="1">
    <source>
        <dbReference type="ARBA" id="ARBA00022448"/>
    </source>
</evidence>
<evidence type="ECO:0000256" key="6">
    <source>
        <dbReference type="SAM" id="MobiDB-lite"/>
    </source>
</evidence>
<dbReference type="PANTHER" id="PTHR10972:SF141">
    <property type="entry name" value="OXYSTEROL-BINDING PROTEIN"/>
    <property type="match status" value="1"/>
</dbReference>
<protein>
    <recommendedName>
        <fullName evidence="5">Oxysterol-binding protein</fullName>
    </recommendedName>
</protein>
<name>A0A1D1V9Y0_RAMVA</name>
<dbReference type="GO" id="GO:0032934">
    <property type="term" value="F:sterol binding"/>
    <property type="evidence" value="ECO:0007669"/>
    <property type="project" value="TreeGrafter"/>
</dbReference>
<reference evidence="8 9" key="1">
    <citation type="journal article" date="2016" name="Nat. Commun.">
        <title>Extremotolerant tardigrade genome and improved radiotolerance of human cultured cells by tardigrade-unique protein.</title>
        <authorList>
            <person name="Hashimoto T."/>
            <person name="Horikawa D.D."/>
            <person name="Saito Y."/>
            <person name="Kuwahara H."/>
            <person name="Kozuka-Hata H."/>
            <person name="Shin-I T."/>
            <person name="Minakuchi Y."/>
            <person name="Ohishi K."/>
            <person name="Motoyama A."/>
            <person name="Aizu T."/>
            <person name="Enomoto A."/>
            <person name="Kondo K."/>
            <person name="Tanaka S."/>
            <person name="Hara Y."/>
            <person name="Koshikawa S."/>
            <person name="Sagara H."/>
            <person name="Miura T."/>
            <person name="Yokobori S."/>
            <person name="Miyagawa K."/>
            <person name="Suzuki Y."/>
            <person name="Kubo T."/>
            <person name="Oyama M."/>
            <person name="Kohara Y."/>
            <person name="Fujiyama A."/>
            <person name="Arakawa K."/>
            <person name="Katayama T."/>
            <person name="Toyoda A."/>
            <person name="Kunieda T."/>
        </authorList>
    </citation>
    <scope>NUCLEOTIDE SEQUENCE [LARGE SCALE GENOMIC DNA]</scope>
    <source>
        <strain evidence="8 9">YOKOZUNA-1</strain>
    </source>
</reference>
<dbReference type="InterPro" id="IPR001849">
    <property type="entry name" value="PH_domain"/>
</dbReference>
<dbReference type="FunFam" id="1.10.287.2720:FF:000001">
    <property type="entry name" value="Oxysterol-binding OBPalpha"/>
    <property type="match status" value="1"/>
</dbReference>
<keyword evidence="1 5" id="KW-0813">Transport</keyword>
<feature type="compositionally biased region" description="Gly residues" evidence="6">
    <location>
        <begin position="394"/>
        <end position="403"/>
    </location>
</feature>
<dbReference type="InterPro" id="IPR037239">
    <property type="entry name" value="OSBP_sf"/>
</dbReference>
<comment type="similarity">
    <text evidence="4">Belongs to the OSBP family.</text>
</comment>
<dbReference type="Gene3D" id="2.30.29.30">
    <property type="entry name" value="Pleckstrin-homology domain (PH domain)/Phosphotyrosine-binding domain (PTB)"/>
    <property type="match status" value="1"/>
</dbReference>
<evidence type="ECO:0000313" key="8">
    <source>
        <dbReference type="EMBL" id="GAU98444.1"/>
    </source>
</evidence>
<evidence type="ECO:0000256" key="3">
    <source>
        <dbReference type="ARBA" id="ARBA00023121"/>
    </source>
</evidence>
<keyword evidence="2 5" id="KW-0445">Lipid transport</keyword>
<dbReference type="FunFam" id="2.40.160.120:FF:000002">
    <property type="entry name" value="Oxysterol-binding protein"/>
    <property type="match status" value="1"/>
</dbReference>
<dbReference type="GO" id="GO:0016020">
    <property type="term" value="C:membrane"/>
    <property type="evidence" value="ECO:0007669"/>
    <property type="project" value="TreeGrafter"/>
</dbReference>
<feature type="region of interest" description="Disordered" evidence="6">
    <location>
        <begin position="350"/>
        <end position="372"/>
    </location>
</feature>
<feature type="region of interest" description="Disordered" evidence="6">
    <location>
        <begin position="780"/>
        <end position="799"/>
    </location>
</feature>
<feature type="compositionally biased region" description="Basic and acidic residues" evidence="6">
    <location>
        <begin position="1"/>
        <end position="12"/>
    </location>
</feature>
<dbReference type="OrthoDB" id="48057at2759"/>
<dbReference type="GO" id="GO:0005829">
    <property type="term" value="C:cytosol"/>
    <property type="evidence" value="ECO:0007669"/>
    <property type="project" value="TreeGrafter"/>
</dbReference>
<comment type="caution">
    <text evidence="8">The sequence shown here is derived from an EMBL/GenBank/DDBJ whole genome shotgun (WGS) entry which is preliminary data.</text>
</comment>
<dbReference type="Proteomes" id="UP000186922">
    <property type="component" value="Unassembled WGS sequence"/>
</dbReference>
<keyword evidence="9" id="KW-1185">Reference proteome</keyword>